<proteinExistence type="inferred from homology"/>
<evidence type="ECO:0000313" key="6">
    <source>
        <dbReference type="EMBL" id="MCU6669461.1"/>
    </source>
</evidence>
<dbReference type="RefSeq" id="WP_271268024.1">
    <property type="nucleotide sequence ID" value="NZ_JAMGZJ010000075.1"/>
</dbReference>
<dbReference type="GO" id="GO:0003700">
    <property type="term" value="F:DNA-binding transcription factor activity"/>
    <property type="evidence" value="ECO:0007669"/>
    <property type="project" value="InterPro"/>
</dbReference>
<dbReference type="InterPro" id="IPR036388">
    <property type="entry name" value="WH-like_DNA-bd_sf"/>
</dbReference>
<keyword evidence="3" id="KW-0238">DNA-binding</keyword>
<dbReference type="PROSITE" id="PS50931">
    <property type="entry name" value="HTH_LYSR"/>
    <property type="match status" value="1"/>
</dbReference>
<dbReference type="Pfam" id="PF03466">
    <property type="entry name" value="LysR_substrate"/>
    <property type="match status" value="1"/>
</dbReference>
<dbReference type="Proteomes" id="UP001061282">
    <property type="component" value="Unassembled WGS sequence"/>
</dbReference>
<dbReference type="Gene3D" id="1.10.10.10">
    <property type="entry name" value="Winged helix-like DNA-binding domain superfamily/Winged helix DNA-binding domain"/>
    <property type="match status" value="1"/>
</dbReference>
<dbReference type="InterPro" id="IPR000847">
    <property type="entry name" value="LysR_HTH_N"/>
</dbReference>
<evidence type="ECO:0000256" key="1">
    <source>
        <dbReference type="ARBA" id="ARBA00009437"/>
    </source>
</evidence>
<keyword evidence="7" id="KW-1185">Reference proteome</keyword>
<evidence type="ECO:0000256" key="4">
    <source>
        <dbReference type="ARBA" id="ARBA00023163"/>
    </source>
</evidence>
<dbReference type="PANTHER" id="PTHR30346:SF17">
    <property type="entry name" value="LYSR FAMILY TRANSCRIPTIONAL REGULATOR"/>
    <property type="match status" value="1"/>
</dbReference>
<comment type="similarity">
    <text evidence="1">Belongs to the LysR transcriptional regulatory family.</text>
</comment>
<sequence length="303" mass="33392">MTGIDIRLLRAFVTLADKGNYQKAAEFLFLTQPALSKQINQLERATGGRLFHRGRHGAMLTQTGNQLYAKAQDLLTSHAEFLSFAQEIHKVNNGKIKVGFGISTFKSAPAWINIFRKQFPQCEFMISQMPSALQVKMLLEGTLQAGFLRLPVPDSLAYKVLIEEQLMLAVPTESFDDPGNIQQVLLSYPLLQIDPAASPCLAHQTACFLKDNHPSTTPVSVTEDLPSLLALIAGKNGVAFVPASISNILPAGVRLMPLATKQICWRIGVAWDPKITNRLRDDFLQIICDNDGLSSDITWNTCA</sequence>
<keyword evidence="4" id="KW-0804">Transcription</keyword>
<name>A0A9J6QMH7_9ENTR</name>
<evidence type="ECO:0000256" key="2">
    <source>
        <dbReference type="ARBA" id="ARBA00023015"/>
    </source>
</evidence>
<protein>
    <submittedName>
        <fullName evidence="6">LysR family transcriptional regulator</fullName>
    </submittedName>
</protein>
<feature type="domain" description="HTH lysR-type" evidence="5">
    <location>
        <begin position="4"/>
        <end position="61"/>
    </location>
</feature>
<dbReference type="GO" id="GO:0032993">
    <property type="term" value="C:protein-DNA complex"/>
    <property type="evidence" value="ECO:0007669"/>
    <property type="project" value="TreeGrafter"/>
</dbReference>
<dbReference type="SUPFAM" id="SSF53850">
    <property type="entry name" value="Periplasmic binding protein-like II"/>
    <property type="match status" value="1"/>
</dbReference>
<keyword evidence="2" id="KW-0805">Transcription regulation</keyword>
<dbReference type="SUPFAM" id="SSF46785">
    <property type="entry name" value="Winged helix' DNA-binding domain"/>
    <property type="match status" value="1"/>
</dbReference>
<dbReference type="InterPro" id="IPR036390">
    <property type="entry name" value="WH_DNA-bd_sf"/>
</dbReference>
<dbReference type="EMBL" id="JAMGZJ010000075">
    <property type="protein sequence ID" value="MCU6669461.1"/>
    <property type="molecule type" value="Genomic_DNA"/>
</dbReference>
<reference evidence="6" key="1">
    <citation type="submission" date="2022-05" db="EMBL/GenBank/DDBJ databases">
        <title>Description of a novel species of Leclercia; Leclercia tamurae and the Proposal for a Novel Genus Silvania gen. nov. Containing Two Novel Species Silvania hatchlandensis sp. nov. and Silvania confinis sp. nov. Isolated from the Rhizosphere of Oak.</title>
        <authorList>
            <person name="Maddock D.W."/>
            <person name="Brady C.L."/>
            <person name="Denman S."/>
            <person name="Arnold D."/>
        </authorList>
    </citation>
    <scope>NUCLEOTIDE SEQUENCE</scope>
    <source>
        <strain evidence="6">H4N4</strain>
    </source>
</reference>
<dbReference type="PANTHER" id="PTHR30346">
    <property type="entry name" value="TRANSCRIPTIONAL DUAL REGULATOR HCAR-RELATED"/>
    <property type="match status" value="1"/>
</dbReference>
<evidence type="ECO:0000259" key="5">
    <source>
        <dbReference type="PROSITE" id="PS50931"/>
    </source>
</evidence>
<accession>A0A9J6QMH7</accession>
<gene>
    <name evidence="6" type="ORF">M8013_11965</name>
</gene>
<comment type="caution">
    <text evidence="6">The sequence shown here is derived from an EMBL/GenBank/DDBJ whole genome shotgun (WGS) entry which is preliminary data.</text>
</comment>
<organism evidence="6 7">
    <name type="scientific">Silvania confinis</name>
    <dbReference type="NCBI Taxonomy" id="2926470"/>
    <lineage>
        <taxon>Bacteria</taxon>
        <taxon>Pseudomonadati</taxon>
        <taxon>Pseudomonadota</taxon>
        <taxon>Gammaproteobacteria</taxon>
        <taxon>Enterobacterales</taxon>
        <taxon>Enterobacteriaceae</taxon>
        <taxon>Silvania</taxon>
    </lineage>
</organism>
<dbReference type="GO" id="GO:0003677">
    <property type="term" value="F:DNA binding"/>
    <property type="evidence" value="ECO:0007669"/>
    <property type="project" value="UniProtKB-KW"/>
</dbReference>
<dbReference type="InterPro" id="IPR005119">
    <property type="entry name" value="LysR_subst-bd"/>
</dbReference>
<dbReference type="CDD" id="cd08414">
    <property type="entry name" value="PBP2_LTTR_aromatics_like"/>
    <property type="match status" value="1"/>
</dbReference>
<dbReference type="Gene3D" id="3.40.190.10">
    <property type="entry name" value="Periplasmic binding protein-like II"/>
    <property type="match status" value="2"/>
</dbReference>
<dbReference type="PRINTS" id="PR00039">
    <property type="entry name" value="HTHLYSR"/>
</dbReference>
<evidence type="ECO:0000313" key="7">
    <source>
        <dbReference type="Proteomes" id="UP001061282"/>
    </source>
</evidence>
<dbReference type="AlphaFoldDB" id="A0A9J6QMH7"/>
<dbReference type="Pfam" id="PF00126">
    <property type="entry name" value="HTH_1"/>
    <property type="match status" value="1"/>
</dbReference>
<evidence type="ECO:0000256" key="3">
    <source>
        <dbReference type="ARBA" id="ARBA00023125"/>
    </source>
</evidence>